<dbReference type="AlphaFoldDB" id="A0A7S1ZX20"/>
<reference evidence="1" key="1">
    <citation type="submission" date="2021-01" db="EMBL/GenBank/DDBJ databases">
        <authorList>
            <person name="Corre E."/>
            <person name="Pelletier E."/>
            <person name="Niang G."/>
            <person name="Scheremetjew M."/>
            <person name="Finn R."/>
            <person name="Kale V."/>
            <person name="Holt S."/>
            <person name="Cochrane G."/>
            <person name="Meng A."/>
            <person name="Brown T."/>
            <person name="Cohen L."/>
        </authorList>
    </citation>
    <scope>NUCLEOTIDE SEQUENCE</scope>
    <source>
        <strain evidence="1">Grunow 1884</strain>
    </source>
</reference>
<evidence type="ECO:0000313" key="1">
    <source>
        <dbReference type="EMBL" id="CAD9350704.1"/>
    </source>
</evidence>
<accession>A0A7S1ZX20</accession>
<protein>
    <recommendedName>
        <fullName evidence="2">Anaphase-promoting complex subunit 4</fullName>
    </recommendedName>
</protein>
<gene>
    <name evidence="1" type="ORF">OSIN01602_LOCUS15615</name>
</gene>
<sequence>MNVSDSERFCEVAEAFHALAERCLSDLVDARFRLRDLLGWMRAMASRVKARGTAVDSVMRENAKKRRASDAVVRRVAEMLSSMSRGADGGKALSFGDASLSECVLGVPMMAYLAEEQPGVGLDTQSPVGLQELSGQNHKKSNGLPTKTSLSSSLTIASNSAEVLFDQPRRSLAQSLRRLDFDIIQNQKNCSNRQVFAIHKRIGLGPNDTKVDPNNESKCFLPKVMTGDEVEHIHERDWIILGIDDVAPCGSNCVQILAIPCRNSKGGAARANPPFCLSAKIILPPDCMVLDVAFYGDDGSSSLTSAADCDKGEGEEGRQALGVLIAQEEEIPQENSQLRSEELWLFRYDALPYQIITLPSVPTKKVAILNSQIKENCYITENEVGEMVILPSELCVEMIDSVAIKRRKIRELSLDTGKTSSTDAPRLVLSGSRGIGGLITNPKATLELFDLEEDEEDDSDGEDEME</sequence>
<evidence type="ECO:0008006" key="2">
    <source>
        <dbReference type="Google" id="ProtNLM"/>
    </source>
</evidence>
<dbReference type="EMBL" id="HBGO01027153">
    <property type="protein sequence ID" value="CAD9350704.1"/>
    <property type="molecule type" value="Transcribed_RNA"/>
</dbReference>
<organism evidence="1">
    <name type="scientific">Trieres chinensis</name>
    <name type="common">Marine centric diatom</name>
    <name type="synonym">Odontella sinensis</name>
    <dbReference type="NCBI Taxonomy" id="1514140"/>
    <lineage>
        <taxon>Eukaryota</taxon>
        <taxon>Sar</taxon>
        <taxon>Stramenopiles</taxon>
        <taxon>Ochrophyta</taxon>
        <taxon>Bacillariophyta</taxon>
        <taxon>Mediophyceae</taxon>
        <taxon>Biddulphiophycidae</taxon>
        <taxon>Eupodiscales</taxon>
        <taxon>Parodontellaceae</taxon>
        <taxon>Trieres</taxon>
    </lineage>
</organism>
<proteinExistence type="predicted"/>
<name>A0A7S1ZX20_TRICV</name>